<comment type="similarity">
    <text evidence="1 10">Belongs to the RNA polymerase subunit omega family.</text>
</comment>
<keyword evidence="4 10" id="KW-0240">DNA-directed RNA polymerase</keyword>
<comment type="caution">
    <text evidence="11">The sequence shown here is derived from an EMBL/GenBank/DDBJ whole genome shotgun (WGS) entry which is preliminary data.</text>
</comment>
<dbReference type="PANTHER" id="PTHR34476">
    <property type="entry name" value="DNA-DIRECTED RNA POLYMERASE SUBUNIT OMEGA"/>
    <property type="match status" value="1"/>
</dbReference>
<evidence type="ECO:0000256" key="9">
    <source>
        <dbReference type="ARBA" id="ARBA00048552"/>
    </source>
</evidence>
<gene>
    <name evidence="10 11" type="primary">rpoZ</name>
    <name evidence="11" type="ORF">ACFPU1_05375</name>
</gene>
<keyword evidence="7 10" id="KW-0804">Transcription</keyword>
<keyword evidence="6 10" id="KW-0548">Nucleotidyltransferase</keyword>
<dbReference type="PANTHER" id="PTHR34476:SF1">
    <property type="entry name" value="DNA-DIRECTED RNA POLYMERASE SUBUNIT OMEGA"/>
    <property type="match status" value="1"/>
</dbReference>
<evidence type="ECO:0000256" key="7">
    <source>
        <dbReference type="ARBA" id="ARBA00023163"/>
    </source>
</evidence>
<dbReference type="SMART" id="SM01409">
    <property type="entry name" value="RNA_pol_Rpb6"/>
    <property type="match status" value="1"/>
</dbReference>
<dbReference type="GO" id="GO:0000428">
    <property type="term" value="C:DNA-directed RNA polymerase complex"/>
    <property type="evidence" value="ECO:0007669"/>
    <property type="project" value="UniProtKB-KW"/>
</dbReference>
<organism evidence="11 12">
    <name type="scientific">Thalassorhabdus alkalitolerans</name>
    <dbReference type="NCBI Taxonomy" id="2282697"/>
    <lineage>
        <taxon>Bacteria</taxon>
        <taxon>Bacillati</taxon>
        <taxon>Bacillota</taxon>
        <taxon>Bacilli</taxon>
        <taxon>Bacillales</taxon>
        <taxon>Bacillaceae</taxon>
        <taxon>Thalassorhabdus</taxon>
    </lineage>
</organism>
<comment type="function">
    <text evidence="10">Promotes RNA polymerase assembly. Latches the N- and C-terminal regions of the beta' subunit thereby facilitating its interaction with the beta and alpha subunits.</text>
</comment>
<dbReference type="InterPro" id="IPR036161">
    <property type="entry name" value="RPB6/omega-like_sf"/>
</dbReference>
<comment type="catalytic activity">
    <reaction evidence="9 10">
        <text>RNA(n) + a ribonucleoside 5'-triphosphate = RNA(n+1) + diphosphate</text>
        <dbReference type="Rhea" id="RHEA:21248"/>
        <dbReference type="Rhea" id="RHEA-COMP:14527"/>
        <dbReference type="Rhea" id="RHEA-COMP:17342"/>
        <dbReference type="ChEBI" id="CHEBI:33019"/>
        <dbReference type="ChEBI" id="CHEBI:61557"/>
        <dbReference type="ChEBI" id="CHEBI:140395"/>
        <dbReference type="EC" id="2.7.7.6"/>
    </reaction>
</comment>
<dbReference type="NCBIfam" id="TIGR00690">
    <property type="entry name" value="rpoZ"/>
    <property type="match status" value="1"/>
</dbReference>
<evidence type="ECO:0000256" key="8">
    <source>
        <dbReference type="ARBA" id="ARBA00029924"/>
    </source>
</evidence>
<name>A0ABW0YIG4_9BACI</name>
<evidence type="ECO:0000256" key="6">
    <source>
        <dbReference type="ARBA" id="ARBA00022695"/>
    </source>
</evidence>
<dbReference type="EC" id="2.7.7.6" evidence="2 10"/>
<evidence type="ECO:0000256" key="5">
    <source>
        <dbReference type="ARBA" id="ARBA00022679"/>
    </source>
</evidence>
<dbReference type="GO" id="GO:0003899">
    <property type="term" value="F:DNA-directed RNA polymerase activity"/>
    <property type="evidence" value="ECO:0007669"/>
    <property type="project" value="UniProtKB-EC"/>
</dbReference>
<dbReference type="InterPro" id="IPR006110">
    <property type="entry name" value="Pol_omega/Rpo6/RPB6"/>
</dbReference>
<evidence type="ECO:0000256" key="2">
    <source>
        <dbReference type="ARBA" id="ARBA00012418"/>
    </source>
</evidence>
<comment type="subunit">
    <text evidence="10">The RNAP catalytic core consists of 2 alpha, 1 beta, 1 beta' and 1 omega subunit. When a sigma factor is associated with the core the holoenzyme is formed, which can initiate transcription.</text>
</comment>
<dbReference type="Proteomes" id="UP001596142">
    <property type="component" value="Unassembled WGS sequence"/>
</dbReference>
<accession>A0ABW0YIG4</accession>
<dbReference type="RefSeq" id="WP_054635276.1">
    <property type="nucleotide sequence ID" value="NZ_JBHSOZ010000003.1"/>
</dbReference>
<evidence type="ECO:0000256" key="1">
    <source>
        <dbReference type="ARBA" id="ARBA00006711"/>
    </source>
</evidence>
<protein>
    <recommendedName>
        <fullName evidence="3 10">DNA-directed RNA polymerase subunit omega</fullName>
        <shortName evidence="10">RNAP omega subunit</shortName>
        <ecNumber evidence="2 10">2.7.7.6</ecNumber>
    </recommendedName>
    <alternativeName>
        <fullName evidence="10">RNA polymerase omega subunit</fullName>
    </alternativeName>
    <alternativeName>
        <fullName evidence="8 10">Transcriptase subunit omega</fullName>
    </alternativeName>
</protein>
<evidence type="ECO:0000256" key="4">
    <source>
        <dbReference type="ARBA" id="ARBA00022478"/>
    </source>
</evidence>
<dbReference type="EMBL" id="JBHSOZ010000003">
    <property type="protein sequence ID" value="MFC5712203.1"/>
    <property type="molecule type" value="Genomic_DNA"/>
</dbReference>
<keyword evidence="5 10" id="KW-0808">Transferase</keyword>
<keyword evidence="12" id="KW-1185">Reference proteome</keyword>
<evidence type="ECO:0000256" key="3">
    <source>
        <dbReference type="ARBA" id="ARBA00013725"/>
    </source>
</evidence>
<dbReference type="Gene3D" id="3.90.940.10">
    <property type="match status" value="1"/>
</dbReference>
<dbReference type="InterPro" id="IPR003716">
    <property type="entry name" value="DNA-dir_RNA_pol_omega"/>
</dbReference>
<dbReference type="SUPFAM" id="SSF63562">
    <property type="entry name" value="RPB6/omega subunit-like"/>
    <property type="match status" value="1"/>
</dbReference>
<proteinExistence type="inferred from homology"/>
<evidence type="ECO:0000313" key="11">
    <source>
        <dbReference type="EMBL" id="MFC5712203.1"/>
    </source>
</evidence>
<dbReference type="Pfam" id="PF01192">
    <property type="entry name" value="RNA_pol_Rpb6"/>
    <property type="match status" value="1"/>
</dbReference>
<sequence length="66" mass="7575">MLYPSIDSLLKQIDSKYTLVTLSARRARDLLEMDEMTPLVEDYESSKYVGIALEEIKHGELGLKKE</sequence>
<evidence type="ECO:0000256" key="10">
    <source>
        <dbReference type="HAMAP-Rule" id="MF_00366"/>
    </source>
</evidence>
<evidence type="ECO:0000313" key="12">
    <source>
        <dbReference type="Proteomes" id="UP001596142"/>
    </source>
</evidence>
<reference evidence="12" key="1">
    <citation type="journal article" date="2019" name="Int. J. Syst. Evol. Microbiol.">
        <title>The Global Catalogue of Microorganisms (GCM) 10K type strain sequencing project: providing services to taxonomists for standard genome sequencing and annotation.</title>
        <authorList>
            <consortium name="The Broad Institute Genomics Platform"/>
            <consortium name="The Broad Institute Genome Sequencing Center for Infectious Disease"/>
            <person name="Wu L."/>
            <person name="Ma J."/>
        </authorList>
    </citation>
    <scope>NUCLEOTIDE SEQUENCE [LARGE SCALE GENOMIC DNA]</scope>
    <source>
        <strain evidence="12">CECT 7184</strain>
    </source>
</reference>
<dbReference type="HAMAP" id="MF_00366">
    <property type="entry name" value="RNApol_bact_RpoZ"/>
    <property type="match status" value="1"/>
</dbReference>